<feature type="chain" id="PRO_5029547175" description="UPAR/Ly6 domain-containing protein" evidence="8">
    <location>
        <begin position="18"/>
        <end position="319"/>
    </location>
</feature>
<accession>A0A7J6BVM5</accession>
<evidence type="ECO:0000256" key="3">
    <source>
        <dbReference type="ARBA" id="ARBA00022475"/>
    </source>
</evidence>
<evidence type="ECO:0000259" key="9">
    <source>
        <dbReference type="SMART" id="SM00134"/>
    </source>
</evidence>
<dbReference type="AlphaFoldDB" id="A0A7J6BVM5"/>
<evidence type="ECO:0000256" key="5">
    <source>
        <dbReference type="ARBA" id="ARBA00022729"/>
    </source>
</evidence>
<evidence type="ECO:0000256" key="1">
    <source>
        <dbReference type="ARBA" id="ARBA00004236"/>
    </source>
</evidence>
<keyword evidence="3" id="KW-1003">Cell membrane</keyword>
<dbReference type="Pfam" id="PF00087">
    <property type="entry name" value="Toxin_TOLIP"/>
    <property type="match status" value="1"/>
</dbReference>
<dbReference type="GO" id="GO:0005576">
    <property type="term" value="C:extracellular region"/>
    <property type="evidence" value="ECO:0007669"/>
    <property type="project" value="UniProtKB-SubCell"/>
</dbReference>
<name>A0A7J6BVM5_9TELE</name>
<keyword evidence="7" id="KW-0325">Glycoprotein</keyword>
<feature type="domain" description="UPAR/Ly6" evidence="9">
    <location>
        <begin position="140"/>
        <end position="228"/>
    </location>
</feature>
<gene>
    <name evidence="10" type="ORF">G5714_021066</name>
</gene>
<evidence type="ECO:0000256" key="2">
    <source>
        <dbReference type="ARBA" id="ARBA00004613"/>
    </source>
</evidence>
<proteinExistence type="predicted"/>
<dbReference type="Pfam" id="PF00021">
    <property type="entry name" value="UPAR_LY6"/>
    <property type="match status" value="2"/>
</dbReference>
<keyword evidence="11" id="KW-1185">Reference proteome</keyword>
<dbReference type="Gene3D" id="2.10.60.10">
    <property type="entry name" value="CD59"/>
    <property type="match status" value="4"/>
</dbReference>
<dbReference type="EMBL" id="JAAMOB010000021">
    <property type="protein sequence ID" value="KAF4099036.1"/>
    <property type="molecule type" value="Genomic_DNA"/>
</dbReference>
<feature type="domain" description="UPAR/Ly6" evidence="9">
    <location>
        <begin position="230"/>
        <end position="304"/>
    </location>
</feature>
<dbReference type="PANTHER" id="PTHR20914:SF24">
    <property type="entry name" value="LYMPHOCYTE ANTIGEN 6 FAMILY MEMBER M2-RELATED"/>
    <property type="match status" value="1"/>
</dbReference>
<evidence type="ECO:0000256" key="6">
    <source>
        <dbReference type="ARBA" id="ARBA00023136"/>
    </source>
</evidence>
<evidence type="ECO:0000256" key="7">
    <source>
        <dbReference type="ARBA" id="ARBA00023180"/>
    </source>
</evidence>
<dbReference type="InterPro" id="IPR045860">
    <property type="entry name" value="Snake_toxin-like_sf"/>
</dbReference>
<organism evidence="10 11">
    <name type="scientific">Onychostoma macrolepis</name>
    <dbReference type="NCBI Taxonomy" id="369639"/>
    <lineage>
        <taxon>Eukaryota</taxon>
        <taxon>Metazoa</taxon>
        <taxon>Chordata</taxon>
        <taxon>Craniata</taxon>
        <taxon>Vertebrata</taxon>
        <taxon>Euteleostomi</taxon>
        <taxon>Actinopterygii</taxon>
        <taxon>Neopterygii</taxon>
        <taxon>Teleostei</taxon>
        <taxon>Ostariophysi</taxon>
        <taxon>Cypriniformes</taxon>
        <taxon>Cyprinidae</taxon>
        <taxon>Acrossocheilinae</taxon>
        <taxon>Onychostoma</taxon>
    </lineage>
</organism>
<reference evidence="10 11" key="1">
    <citation type="submission" date="2020-04" db="EMBL/GenBank/DDBJ databases">
        <title>Chromosome-level genome assembly of a cyprinid fish Onychostoma macrolepis by integration of Nanopore Sequencing, Bionano and Hi-C technology.</title>
        <authorList>
            <person name="Wang D."/>
        </authorList>
    </citation>
    <scope>NUCLEOTIDE SEQUENCE [LARGE SCALE GENOMIC DNA]</scope>
    <source>
        <strain evidence="10">SWU-2019</strain>
        <tissue evidence="10">Muscle</tissue>
    </source>
</reference>
<keyword evidence="6" id="KW-0472">Membrane</keyword>
<feature type="domain" description="UPAR/Ly6" evidence="9">
    <location>
        <begin position="20"/>
        <end position="108"/>
    </location>
</feature>
<sequence>MDLQISVFLLFVLFTAGHSFSCYECMGLTGSCADQKLKTCPSGSSKCMSLTTVAQAGGVTAKVQVKSCAPDCVNGYMNFGTAKTSLACCNTDQCNVQDAPDPPHASNGKTCYSCDGQSCSNVMSCSGNENRCIKATGHSFSCYECVGLTGSCADQKLKTCPSGSSKCMSLTTVAQAGGVTAKVQVKSCAPDCVNGYMNFGTAKTSLACCNTDQCNVQDAPDPPHASNGKTCYSCDGQSCSNVMSCSGNENRCIKATASYGGQSLVVKGCASQSICDATVSVPNADSISCCEGNLCNGAQSVSQSFLFLCCSLLSFLLLH</sequence>
<comment type="subcellular location">
    <subcellularLocation>
        <location evidence="1">Cell membrane</location>
    </subcellularLocation>
    <subcellularLocation>
        <location evidence="2">Secreted</location>
    </subcellularLocation>
</comment>
<dbReference type="InterPro" id="IPR035076">
    <property type="entry name" value="Toxin/TOLIP"/>
</dbReference>
<evidence type="ECO:0000256" key="4">
    <source>
        <dbReference type="ARBA" id="ARBA00022525"/>
    </source>
</evidence>
<protein>
    <recommendedName>
        <fullName evidence="9">UPAR/Ly6 domain-containing protein</fullName>
    </recommendedName>
</protein>
<dbReference type="GO" id="GO:0005886">
    <property type="term" value="C:plasma membrane"/>
    <property type="evidence" value="ECO:0007669"/>
    <property type="project" value="UniProtKB-SubCell"/>
</dbReference>
<feature type="signal peptide" evidence="8">
    <location>
        <begin position="1"/>
        <end position="17"/>
    </location>
</feature>
<evidence type="ECO:0000313" key="11">
    <source>
        <dbReference type="Proteomes" id="UP000579812"/>
    </source>
</evidence>
<dbReference type="PANTHER" id="PTHR20914">
    <property type="entry name" value="LY6/PLAUR DOMAIN-CONTAINING PROTEIN 8"/>
    <property type="match status" value="1"/>
</dbReference>
<comment type="caution">
    <text evidence="10">The sequence shown here is derived from an EMBL/GenBank/DDBJ whole genome shotgun (WGS) entry which is preliminary data.</text>
</comment>
<dbReference type="Proteomes" id="UP000579812">
    <property type="component" value="Unassembled WGS sequence"/>
</dbReference>
<keyword evidence="4" id="KW-0964">Secreted</keyword>
<dbReference type="SMART" id="SM00134">
    <property type="entry name" value="LU"/>
    <property type="match status" value="3"/>
</dbReference>
<keyword evidence="5 8" id="KW-0732">Signal</keyword>
<dbReference type="InterPro" id="IPR050918">
    <property type="entry name" value="CNF-like_PLA2_Inhibitor"/>
</dbReference>
<evidence type="ECO:0000256" key="8">
    <source>
        <dbReference type="SAM" id="SignalP"/>
    </source>
</evidence>
<dbReference type="InterPro" id="IPR016054">
    <property type="entry name" value="LY6_UPA_recep-like"/>
</dbReference>
<dbReference type="SUPFAM" id="SSF57302">
    <property type="entry name" value="Snake toxin-like"/>
    <property type="match status" value="3"/>
</dbReference>
<evidence type="ECO:0000313" key="10">
    <source>
        <dbReference type="EMBL" id="KAF4099036.1"/>
    </source>
</evidence>